<protein>
    <submittedName>
        <fullName evidence="2">Uncharacterized protein</fullName>
    </submittedName>
</protein>
<accession>A0A369J072</accession>
<dbReference type="Proteomes" id="UP000076154">
    <property type="component" value="Unassembled WGS sequence"/>
</dbReference>
<evidence type="ECO:0000313" key="3">
    <source>
        <dbReference type="Proteomes" id="UP000076154"/>
    </source>
</evidence>
<organism evidence="2 3">
    <name type="scientific">Hypsizygus marmoreus</name>
    <name type="common">White beech mushroom</name>
    <name type="synonym">Agaricus marmoreus</name>
    <dbReference type="NCBI Taxonomy" id="39966"/>
    <lineage>
        <taxon>Eukaryota</taxon>
        <taxon>Fungi</taxon>
        <taxon>Dikarya</taxon>
        <taxon>Basidiomycota</taxon>
        <taxon>Agaricomycotina</taxon>
        <taxon>Agaricomycetes</taxon>
        <taxon>Agaricomycetidae</taxon>
        <taxon>Agaricales</taxon>
        <taxon>Tricholomatineae</taxon>
        <taxon>Lyophyllaceae</taxon>
        <taxon>Hypsizygus</taxon>
    </lineage>
</organism>
<gene>
    <name evidence="2" type="ORF">Hypma_016600</name>
</gene>
<sequence>MAEVTSARRQLSQSCEYESLDRIPWRLEGVLPSNNLQTPELSDWLPGDRGHSNERLQAPDGEEGKKRPQRQVR</sequence>
<keyword evidence="3" id="KW-1185">Reference proteome</keyword>
<dbReference type="EMBL" id="LUEZ02000097">
    <property type="protein sequence ID" value="RDB14530.1"/>
    <property type="molecule type" value="Genomic_DNA"/>
</dbReference>
<dbReference type="AlphaFoldDB" id="A0A369J072"/>
<evidence type="ECO:0000313" key="2">
    <source>
        <dbReference type="EMBL" id="RDB14530.1"/>
    </source>
</evidence>
<comment type="caution">
    <text evidence="2">The sequence shown here is derived from an EMBL/GenBank/DDBJ whole genome shotgun (WGS) entry which is preliminary data.</text>
</comment>
<feature type="region of interest" description="Disordered" evidence="1">
    <location>
        <begin position="32"/>
        <end position="73"/>
    </location>
</feature>
<reference evidence="2" key="1">
    <citation type="submission" date="2018-04" db="EMBL/GenBank/DDBJ databases">
        <title>Whole genome sequencing of Hypsizygus marmoreus.</title>
        <authorList>
            <person name="Choi I.-G."/>
            <person name="Min B."/>
            <person name="Kim J.-G."/>
            <person name="Kim S."/>
            <person name="Oh Y.-L."/>
            <person name="Kong W.-S."/>
            <person name="Park H."/>
            <person name="Jeong J."/>
            <person name="Song E.-S."/>
        </authorList>
    </citation>
    <scope>NUCLEOTIDE SEQUENCE [LARGE SCALE GENOMIC DNA]</scope>
    <source>
        <strain evidence="2">51987-8</strain>
    </source>
</reference>
<dbReference type="InParanoid" id="A0A369J072"/>
<proteinExistence type="predicted"/>
<name>A0A369J072_HYPMA</name>
<evidence type="ECO:0000256" key="1">
    <source>
        <dbReference type="SAM" id="MobiDB-lite"/>
    </source>
</evidence>